<keyword evidence="2" id="KW-1185">Reference proteome</keyword>
<dbReference type="InterPro" id="IPR036396">
    <property type="entry name" value="Cyt_P450_sf"/>
</dbReference>
<protein>
    <submittedName>
        <fullName evidence="1">Uncharacterized protein</fullName>
    </submittedName>
</protein>
<dbReference type="GO" id="GO:0005506">
    <property type="term" value="F:iron ion binding"/>
    <property type="evidence" value="ECO:0007669"/>
    <property type="project" value="InterPro"/>
</dbReference>
<dbReference type="SUPFAM" id="SSF48264">
    <property type="entry name" value="Cytochrome P450"/>
    <property type="match status" value="1"/>
</dbReference>
<comment type="caution">
    <text evidence="1">The sequence shown here is derived from an EMBL/GenBank/DDBJ whole genome shotgun (WGS) entry which is preliminary data.</text>
</comment>
<reference evidence="1" key="2">
    <citation type="journal article" date="2020" name="Nat. Commun.">
        <title>Large-scale genome sequencing of mycorrhizal fungi provides insights into the early evolution of symbiotic traits.</title>
        <authorList>
            <person name="Miyauchi S."/>
            <person name="Kiss E."/>
            <person name="Kuo A."/>
            <person name="Drula E."/>
            <person name="Kohler A."/>
            <person name="Sanchez-Garcia M."/>
            <person name="Morin E."/>
            <person name="Andreopoulos B."/>
            <person name="Barry K.W."/>
            <person name="Bonito G."/>
            <person name="Buee M."/>
            <person name="Carver A."/>
            <person name="Chen C."/>
            <person name="Cichocki N."/>
            <person name="Clum A."/>
            <person name="Culley D."/>
            <person name="Crous P.W."/>
            <person name="Fauchery L."/>
            <person name="Girlanda M."/>
            <person name="Hayes R.D."/>
            <person name="Keri Z."/>
            <person name="LaButti K."/>
            <person name="Lipzen A."/>
            <person name="Lombard V."/>
            <person name="Magnuson J."/>
            <person name="Maillard F."/>
            <person name="Murat C."/>
            <person name="Nolan M."/>
            <person name="Ohm R.A."/>
            <person name="Pangilinan J."/>
            <person name="Pereira M.F."/>
            <person name="Perotto S."/>
            <person name="Peter M."/>
            <person name="Pfister S."/>
            <person name="Riley R."/>
            <person name="Sitrit Y."/>
            <person name="Stielow J.B."/>
            <person name="Szollosi G."/>
            <person name="Zifcakova L."/>
            <person name="Stursova M."/>
            <person name="Spatafora J.W."/>
            <person name="Tedersoo L."/>
            <person name="Vaario L.M."/>
            <person name="Yamada A."/>
            <person name="Yan M."/>
            <person name="Wang P."/>
            <person name="Xu J."/>
            <person name="Bruns T."/>
            <person name="Baldrian P."/>
            <person name="Vilgalys R."/>
            <person name="Dunand C."/>
            <person name="Henrissat B."/>
            <person name="Grigoriev I.V."/>
            <person name="Hibbett D."/>
            <person name="Nagy L.G."/>
            <person name="Martin F.M."/>
        </authorList>
    </citation>
    <scope>NUCLEOTIDE SEQUENCE</scope>
    <source>
        <strain evidence="1">BED1</strain>
    </source>
</reference>
<proteinExistence type="predicted"/>
<dbReference type="AlphaFoldDB" id="A0AAD4BPI6"/>
<dbReference type="GO" id="GO:0020037">
    <property type="term" value="F:heme binding"/>
    <property type="evidence" value="ECO:0007669"/>
    <property type="project" value="InterPro"/>
</dbReference>
<sequence length="265" mass="29427">MNGLPPVLKGFQRCCPFYPFQMSVTNLGSNVRPRQVRSVITWQERDGSERRVGLGFGDADMFARGELANLRKWQSVKFSYGEEPGTLLTRNTGDLELEREQQHDVVLISLNPQRNVLVIGFVIVLLIGRRALGTSEVELTHYPPDLLVYLGLGTLLELTQMPGGHIPSGQENDLIYTRMLGKGDTGAPSIVHDALRQMEEKEISPDESWVKALKEASGTAFSDGVNNPTIQEKAQAQIDKVVGKDRFPSVDDRTGLLYFGCWPLG</sequence>
<gene>
    <name evidence="1" type="ORF">L210DRAFT_3506145</name>
</gene>
<organism evidence="1 2">
    <name type="scientific">Boletus edulis BED1</name>
    <dbReference type="NCBI Taxonomy" id="1328754"/>
    <lineage>
        <taxon>Eukaryota</taxon>
        <taxon>Fungi</taxon>
        <taxon>Dikarya</taxon>
        <taxon>Basidiomycota</taxon>
        <taxon>Agaricomycotina</taxon>
        <taxon>Agaricomycetes</taxon>
        <taxon>Agaricomycetidae</taxon>
        <taxon>Boletales</taxon>
        <taxon>Boletineae</taxon>
        <taxon>Boletaceae</taxon>
        <taxon>Boletoideae</taxon>
        <taxon>Boletus</taxon>
    </lineage>
</organism>
<dbReference type="GO" id="GO:0004497">
    <property type="term" value="F:monooxygenase activity"/>
    <property type="evidence" value="ECO:0007669"/>
    <property type="project" value="InterPro"/>
</dbReference>
<dbReference type="Proteomes" id="UP001194468">
    <property type="component" value="Unassembled WGS sequence"/>
</dbReference>
<name>A0AAD4BPI6_BOLED</name>
<evidence type="ECO:0000313" key="2">
    <source>
        <dbReference type="Proteomes" id="UP001194468"/>
    </source>
</evidence>
<evidence type="ECO:0000313" key="1">
    <source>
        <dbReference type="EMBL" id="KAF8435810.1"/>
    </source>
</evidence>
<dbReference type="EMBL" id="WHUW01000024">
    <property type="protein sequence ID" value="KAF8435810.1"/>
    <property type="molecule type" value="Genomic_DNA"/>
</dbReference>
<reference evidence="1" key="1">
    <citation type="submission" date="2019-10" db="EMBL/GenBank/DDBJ databases">
        <authorList>
            <consortium name="DOE Joint Genome Institute"/>
            <person name="Kuo A."/>
            <person name="Miyauchi S."/>
            <person name="Kiss E."/>
            <person name="Drula E."/>
            <person name="Kohler A."/>
            <person name="Sanchez-Garcia M."/>
            <person name="Andreopoulos B."/>
            <person name="Barry K.W."/>
            <person name="Bonito G."/>
            <person name="Buee M."/>
            <person name="Carver A."/>
            <person name="Chen C."/>
            <person name="Cichocki N."/>
            <person name="Clum A."/>
            <person name="Culley D."/>
            <person name="Crous P.W."/>
            <person name="Fauchery L."/>
            <person name="Girlanda M."/>
            <person name="Hayes R."/>
            <person name="Keri Z."/>
            <person name="LaButti K."/>
            <person name="Lipzen A."/>
            <person name="Lombard V."/>
            <person name="Magnuson J."/>
            <person name="Maillard F."/>
            <person name="Morin E."/>
            <person name="Murat C."/>
            <person name="Nolan M."/>
            <person name="Ohm R."/>
            <person name="Pangilinan J."/>
            <person name="Pereira M."/>
            <person name="Perotto S."/>
            <person name="Peter M."/>
            <person name="Riley R."/>
            <person name="Sitrit Y."/>
            <person name="Stielow B."/>
            <person name="Szollosi G."/>
            <person name="Zifcakova L."/>
            <person name="Stursova M."/>
            <person name="Spatafora J.W."/>
            <person name="Tedersoo L."/>
            <person name="Vaario L.-M."/>
            <person name="Yamada A."/>
            <person name="Yan M."/>
            <person name="Wang P."/>
            <person name="Xu J."/>
            <person name="Bruns T."/>
            <person name="Baldrian P."/>
            <person name="Vilgalys R."/>
            <person name="Henrissat B."/>
            <person name="Grigoriev I.V."/>
            <person name="Hibbett D."/>
            <person name="Nagy L.G."/>
            <person name="Martin F.M."/>
        </authorList>
    </citation>
    <scope>NUCLEOTIDE SEQUENCE</scope>
    <source>
        <strain evidence="1">BED1</strain>
    </source>
</reference>
<dbReference type="GO" id="GO:0016705">
    <property type="term" value="F:oxidoreductase activity, acting on paired donors, with incorporation or reduction of molecular oxygen"/>
    <property type="evidence" value="ECO:0007669"/>
    <property type="project" value="InterPro"/>
</dbReference>
<accession>A0AAD4BPI6</accession>